<keyword evidence="2 4" id="KW-0238">DNA-binding</keyword>
<dbReference type="GO" id="GO:0000976">
    <property type="term" value="F:transcription cis-regulatory region binding"/>
    <property type="evidence" value="ECO:0007669"/>
    <property type="project" value="TreeGrafter"/>
</dbReference>
<name>A0A0B2BQF5_9ACTN</name>
<evidence type="ECO:0000256" key="1">
    <source>
        <dbReference type="ARBA" id="ARBA00023015"/>
    </source>
</evidence>
<dbReference type="Gene3D" id="1.10.10.60">
    <property type="entry name" value="Homeodomain-like"/>
    <property type="match status" value="1"/>
</dbReference>
<dbReference type="SUPFAM" id="SSF46689">
    <property type="entry name" value="Homeodomain-like"/>
    <property type="match status" value="1"/>
</dbReference>
<keyword evidence="7" id="KW-1185">Reference proteome</keyword>
<evidence type="ECO:0000259" key="5">
    <source>
        <dbReference type="PROSITE" id="PS50977"/>
    </source>
</evidence>
<evidence type="ECO:0000256" key="2">
    <source>
        <dbReference type="ARBA" id="ARBA00023125"/>
    </source>
</evidence>
<sequence length="193" mass="21011">MSRLTPERTVELYRHVLRLLTDVGYDKLTMDAVAEQARSSKATLYRQWGSKERLVVEAIGALAPDPPTIPDTGSFRSDFIELQARTDDALESDDLALIPAVLHACRTNDSLAVSLHEHLVAGRVETLRELIDRAVARGEVAAGNPAIDFFAISLIGPAMLREVVEGVPSDPAYVLAFLDAVLIPALGITRPEN</sequence>
<dbReference type="GO" id="GO:0003700">
    <property type="term" value="F:DNA-binding transcription factor activity"/>
    <property type="evidence" value="ECO:0007669"/>
    <property type="project" value="TreeGrafter"/>
</dbReference>
<evidence type="ECO:0000313" key="7">
    <source>
        <dbReference type="Proteomes" id="UP000230842"/>
    </source>
</evidence>
<keyword evidence="1" id="KW-0805">Transcription regulation</keyword>
<evidence type="ECO:0000313" key="6">
    <source>
        <dbReference type="EMBL" id="PJJ58010.1"/>
    </source>
</evidence>
<dbReference type="InterPro" id="IPR009057">
    <property type="entry name" value="Homeodomain-like_sf"/>
</dbReference>
<dbReference type="SUPFAM" id="SSF48498">
    <property type="entry name" value="Tetracyclin repressor-like, C-terminal domain"/>
    <property type="match status" value="1"/>
</dbReference>
<keyword evidence="3" id="KW-0804">Transcription</keyword>
<dbReference type="InterPro" id="IPR001647">
    <property type="entry name" value="HTH_TetR"/>
</dbReference>
<dbReference type="InterPro" id="IPR036271">
    <property type="entry name" value="Tet_transcr_reg_TetR-rel_C_sf"/>
</dbReference>
<proteinExistence type="predicted"/>
<comment type="caution">
    <text evidence="6">The sequence shown here is derived from an EMBL/GenBank/DDBJ whole genome shotgun (WGS) entry which is preliminary data.</text>
</comment>
<dbReference type="PROSITE" id="PS50977">
    <property type="entry name" value="HTH_TETR_2"/>
    <property type="match status" value="1"/>
</dbReference>
<dbReference type="InterPro" id="IPR050109">
    <property type="entry name" value="HTH-type_TetR-like_transc_reg"/>
</dbReference>
<dbReference type="OrthoDB" id="9796019at2"/>
<organism evidence="6 7">
    <name type="scientific">Mumia flava</name>
    <dbReference type="NCBI Taxonomy" id="1348852"/>
    <lineage>
        <taxon>Bacteria</taxon>
        <taxon>Bacillati</taxon>
        <taxon>Actinomycetota</taxon>
        <taxon>Actinomycetes</taxon>
        <taxon>Propionibacteriales</taxon>
        <taxon>Nocardioidaceae</taxon>
        <taxon>Mumia</taxon>
    </lineage>
</organism>
<evidence type="ECO:0000256" key="4">
    <source>
        <dbReference type="PROSITE-ProRule" id="PRU00335"/>
    </source>
</evidence>
<protein>
    <submittedName>
        <fullName evidence="6">AcrR family transcriptional regulator</fullName>
    </submittedName>
</protein>
<gene>
    <name evidence="6" type="ORF">CLV56_2253</name>
</gene>
<dbReference type="Pfam" id="PF16859">
    <property type="entry name" value="TetR_C_11"/>
    <property type="match status" value="1"/>
</dbReference>
<dbReference type="PANTHER" id="PTHR30055">
    <property type="entry name" value="HTH-TYPE TRANSCRIPTIONAL REGULATOR RUTR"/>
    <property type="match status" value="1"/>
</dbReference>
<dbReference type="InterPro" id="IPR011075">
    <property type="entry name" value="TetR_C"/>
</dbReference>
<dbReference type="Proteomes" id="UP000230842">
    <property type="component" value="Unassembled WGS sequence"/>
</dbReference>
<dbReference type="Pfam" id="PF00440">
    <property type="entry name" value="TetR_N"/>
    <property type="match status" value="1"/>
</dbReference>
<dbReference type="AlphaFoldDB" id="A0A0B2BQF5"/>
<dbReference type="Gene3D" id="1.10.357.10">
    <property type="entry name" value="Tetracycline Repressor, domain 2"/>
    <property type="match status" value="1"/>
</dbReference>
<feature type="DNA-binding region" description="H-T-H motif" evidence="4">
    <location>
        <begin position="29"/>
        <end position="48"/>
    </location>
</feature>
<evidence type="ECO:0000256" key="3">
    <source>
        <dbReference type="ARBA" id="ARBA00023163"/>
    </source>
</evidence>
<dbReference type="EMBL" id="PGEZ01000001">
    <property type="protein sequence ID" value="PJJ58010.1"/>
    <property type="molecule type" value="Genomic_DNA"/>
</dbReference>
<dbReference type="PANTHER" id="PTHR30055:SF149">
    <property type="entry name" value="TETR-FAMILY TRANSCRIPTIONAL REGULATOR"/>
    <property type="match status" value="1"/>
</dbReference>
<feature type="domain" description="HTH tetR-type" evidence="5">
    <location>
        <begin position="6"/>
        <end position="66"/>
    </location>
</feature>
<accession>A0A0B2BQF5</accession>
<reference evidence="6 7" key="1">
    <citation type="submission" date="2017-11" db="EMBL/GenBank/DDBJ databases">
        <title>Genomic Encyclopedia of Archaeal and Bacterial Type Strains, Phase II (KMG-II): From Individual Species to Whole Genera.</title>
        <authorList>
            <person name="Goeker M."/>
        </authorList>
    </citation>
    <scope>NUCLEOTIDE SEQUENCE [LARGE SCALE GENOMIC DNA]</scope>
    <source>
        <strain evidence="6 7">DSM 27763</strain>
    </source>
</reference>
<dbReference type="RefSeq" id="WP_039340028.1">
    <property type="nucleotide sequence ID" value="NZ_PGEZ01000001.1"/>
</dbReference>